<comment type="subcellular location">
    <subcellularLocation>
        <location evidence="2">Mitochondrion inner membrane</location>
        <topology evidence="2">Multi-pass membrane protein</topology>
    </subcellularLocation>
</comment>
<protein>
    <recommendedName>
        <fullName evidence="4 20">Cytochrome b</fullName>
    </recommendedName>
</protein>
<dbReference type="SUPFAM" id="SSF81342">
    <property type="entry name" value="Transmembrane di-heme cytochromes"/>
    <property type="match status" value="1"/>
</dbReference>
<feature type="domain" description="Cytochrome b/b6 N-terminal region profile" evidence="21">
    <location>
        <begin position="1"/>
        <end position="209"/>
    </location>
</feature>
<comment type="subunit">
    <text evidence="3">The cytochrome bc1 complex contains 11 subunits: 3 respiratory subunits (MT-CYB, CYC1 and UQCRFS1), 2 core proteins (UQCRC1 and UQCRC2) and 6 low-molecular weight proteins (UQCRH/QCR6, UQCRB/QCR7, UQCRQ/QCR8, UQCR10/QCR9, UQCR11/QCR10 and a cleavage product of UQCRFS1). This cytochrome bc1 complex then forms a dimer.</text>
</comment>
<keyword evidence="5 20" id="KW-0813">Transport</keyword>
<dbReference type="SUPFAM" id="SSF81648">
    <property type="entry name" value="a domain/subunit of cytochrome bc1 complex (Ubiquinol-cytochrome c reductase)"/>
    <property type="match status" value="1"/>
</dbReference>
<dbReference type="PANTHER" id="PTHR19271">
    <property type="entry name" value="CYTOCHROME B"/>
    <property type="match status" value="1"/>
</dbReference>
<feature type="transmembrane region" description="Helical" evidence="20">
    <location>
        <begin position="178"/>
        <end position="200"/>
    </location>
</feature>
<feature type="binding site" description="axial binding residue" evidence="19">
    <location>
        <position position="83"/>
    </location>
    <ligand>
        <name>heme b</name>
        <dbReference type="ChEBI" id="CHEBI:60344"/>
        <label>b562</label>
    </ligand>
    <ligandPart>
        <name>Fe</name>
        <dbReference type="ChEBI" id="CHEBI:18248"/>
    </ligandPart>
</feature>
<dbReference type="InterPro" id="IPR005797">
    <property type="entry name" value="Cyt_b/b6_N"/>
</dbReference>
<feature type="binding site" description="axial binding residue" evidence="19">
    <location>
        <position position="182"/>
    </location>
    <ligand>
        <name>heme b</name>
        <dbReference type="ChEBI" id="CHEBI:60344"/>
        <label>b562</label>
    </ligand>
    <ligandPart>
        <name>Fe</name>
        <dbReference type="ChEBI" id="CHEBI:18248"/>
    </ligandPart>
</feature>
<dbReference type="GO" id="GO:0045275">
    <property type="term" value="C:respiratory chain complex III"/>
    <property type="evidence" value="ECO:0007669"/>
    <property type="project" value="InterPro"/>
</dbReference>
<dbReference type="InterPro" id="IPR048260">
    <property type="entry name" value="Cytochrome_b_C_euk/bac"/>
</dbReference>
<evidence type="ECO:0000256" key="15">
    <source>
        <dbReference type="ARBA" id="ARBA00023128"/>
    </source>
</evidence>
<evidence type="ECO:0000256" key="6">
    <source>
        <dbReference type="ARBA" id="ARBA00022617"/>
    </source>
</evidence>
<evidence type="ECO:0000256" key="12">
    <source>
        <dbReference type="ARBA" id="ARBA00022989"/>
    </source>
</evidence>
<evidence type="ECO:0000313" key="23">
    <source>
        <dbReference type="EMBL" id="ADK21542.1"/>
    </source>
</evidence>
<dbReference type="CDD" id="cd00290">
    <property type="entry name" value="cytochrome_b_C"/>
    <property type="match status" value="1"/>
</dbReference>
<dbReference type="Pfam" id="PF00033">
    <property type="entry name" value="Cytochrome_B"/>
    <property type="match status" value="1"/>
</dbReference>
<keyword evidence="9 19" id="KW-0479">Metal-binding</keyword>
<dbReference type="GO" id="GO:0046872">
    <property type="term" value="F:metal ion binding"/>
    <property type="evidence" value="ECO:0007669"/>
    <property type="project" value="UniProtKB-UniRule"/>
</dbReference>
<keyword evidence="13 19" id="KW-0408">Iron</keyword>
<evidence type="ECO:0000256" key="11">
    <source>
        <dbReference type="ARBA" id="ARBA00022982"/>
    </source>
</evidence>
<dbReference type="CDD" id="cd00284">
    <property type="entry name" value="Cytochrome_b_N"/>
    <property type="match status" value="1"/>
</dbReference>
<evidence type="ECO:0000256" key="4">
    <source>
        <dbReference type="ARBA" id="ARBA00013531"/>
    </source>
</evidence>
<evidence type="ECO:0000256" key="1">
    <source>
        <dbReference type="ARBA" id="ARBA00002566"/>
    </source>
</evidence>
<feature type="transmembrane region" description="Helical" evidence="20">
    <location>
        <begin position="113"/>
        <end position="133"/>
    </location>
</feature>
<dbReference type="InterPro" id="IPR048259">
    <property type="entry name" value="Cytochrome_b_N_euk/bac"/>
</dbReference>
<dbReference type="GO" id="GO:0005743">
    <property type="term" value="C:mitochondrial inner membrane"/>
    <property type="evidence" value="ECO:0007669"/>
    <property type="project" value="UniProtKB-SubCell"/>
</dbReference>
<evidence type="ECO:0000256" key="10">
    <source>
        <dbReference type="ARBA" id="ARBA00022792"/>
    </source>
</evidence>
<comment type="cofactor">
    <cofactor evidence="20">
        <name>heme b</name>
        <dbReference type="ChEBI" id="CHEBI:60344"/>
    </cofactor>
    <text evidence="20">Binds 2 heme groups non-covalently.</text>
</comment>
<geneLocation type="mitochondrion" evidence="23"/>
<feature type="transmembrane region" description="Helical" evidence="20">
    <location>
        <begin position="77"/>
        <end position="98"/>
    </location>
</feature>
<evidence type="ECO:0000256" key="3">
    <source>
        <dbReference type="ARBA" id="ARBA00011088"/>
    </source>
</evidence>
<organism evidence="23">
    <name type="scientific">Soriculus nigrescens</name>
    <name type="common">Himalayan shrew</name>
    <dbReference type="NCBI Taxonomy" id="62296"/>
    <lineage>
        <taxon>Eukaryota</taxon>
        <taxon>Metazoa</taxon>
        <taxon>Chordata</taxon>
        <taxon>Craniata</taxon>
        <taxon>Vertebrata</taxon>
        <taxon>Euteleostomi</taxon>
        <taxon>Mammalia</taxon>
        <taxon>Eutheria</taxon>
        <taxon>Laurasiatheria</taxon>
        <taxon>Eulipotyphla</taxon>
        <taxon>Soricidae</taxon>
        <taxon>Soricinae</taxon>
        <taxon>Soriculus</taxon>
    </lineage>
</organism>
<feature type="domain" description="Cytochrome b/b6 C-terminal region profile" evidence="22">
    <location>
        <begin position="210"/>
        <end position="379"/>
    </location>
</feature>
<evidence type="ECO:0000256" key="9">
    <source>
        <dbReference type="ARBA" id="ARBA00022723"/>
    </source>
</evidence>
<keyword evidence="16 20" id="KW-0472">Membrane</keyword>
<dbReference type="GO" id="GO:0006122">
    <property type="term" value="P:mitochondrial electron transport, ubiquinol to cytochrome c"/>
    <property type="evidence" value="ECO:0007669"/>
    <property type="project" value="TreeGrafter"/>
</dbReference>
<dbReference type="Pfam" id="PF00032">
    <property type="entry name" value="Cytochrom_B_C"/>
    <property type="match status" value="1"/>
</dbReference>
<evidence type="ECO:0000256" key="19">
    <source>
        <dbReference type="PIRSR" id="PIRSR038885-2"/>
    </source>
</evidence>
<gene>
    <name evidence="23" type="primary">cytb</name>
</gene>
<evidence type="ECO:0000256" key="20">
    <source>
        <dbReference type="RuleBase" id="RU362117"/>
    </source>
</evidence>
<dbReference type="PIRSF" id="PIRSF038885">
    <property type="entry name" value="COB"/>
    <property type="match status" value="1"/>
</dbReference>
<evidence type="ECO:0000256" key="16">
    <source>
        <dbReference type="ARBA" id="ARBA00023136"/>
    </source>
</evidence>
<feature type="transmembrane region" description="Helical" evidence="20">
    <location>
        <begin position="346"/>
        <end position="372"/>
    </location>
</feature>
<accession>D9DAC9</accession>
<dbReference type="PANTHER" id="PTHR19271:SF16">
    <property type="entry name" value="CYTOCHROME B"/>
    <property type="match status" value="1"/>
</dbReference>
<keyword evidence="15 20" id="KW-0496">Mitochondrion</keyword>
<dbReference type="InterPro" id="IPR005798">
    <property type="entry name" value="Cyt_b/b6_C"/>
</dbReference>
<name>D9DAC9_SORNI</name>
<feature type="binding site" description="axial binding residue" evidence="19">
    <location>
        <position position="97"/>
    </location>
    <ligand>
        <name>heme b</name>
        <dbReference type="ChEBI" id="CHEBI:60344"/>
        <label>b566</label>
    </ligand>
    <ligandPart>
        <name>Fe</name>
        <dbReference type="ChEBI" id="CHEBI:18248"/>
    </ligandPart>
</feature>
<keyword evidence="12 20" id="KW-1133">Transmembrane helix</keyword>
<evidence type="ECO:0000256" key="2">
    <source>
        <dbReference type="ARBA" id="ARBA00004448"/>
    </source>
</evidence>
<evidence type="ECO:0000256" key="8">
    <source>
        <dbReference type="ARBA" id="ARBA00022692"/>
    </source>
</evidence>
<sequence>MTNLRKTHPLMKIINNSFIDLPAPSNISSWWNFGSLLGVCLIIQILTGLFLAMHYTSDTTTAFSSVTHICRDVNYGWLIRYLHANGASMFFICLFLHVGRGLYYGSYMFLETWNIGVLLLFAVMATAFMGYVLPWGQMSFWGATVITNLLSAIPYIGSDLVEWIWGGFSVDKATLTRFFAFHFILPFIIAALAGVHLLFLHETGSNNPSGLSSDADKIPFHPYYTIKDILGILLLILVLSCLVLFSPDLLGDPDNYTPANPLNTPPHIKPEWYFLFAYAILRSIPNKLGGVLALVLSILVLAFIPFLHTSKQRSMMFRPFSQCLFWILVADLITLTWIGGQPVEHPFIIIGQLASILYFLLILVLMPITSLLENNMLKW</sequence>
<feature type="binding site" description="axial binding residue" evidence="19">
    <location>
        <position position="196"/>
    </location>
    <ligand>
        <name>heme b</name>
        <dbReference type="ChEBI" id="CHEBI:60344"/>
        <label>b566</label>
    </ligand>
    <ligandPart>
        <name>Fe</name>
        <dbReference type="ChEBI" id="CHEBI:18248"/>
    </ligandPart>
</feature>
<evidence type="ECO:0000256" key="14">
    <source>
        <dbReference type="ARBA" id="ARBA00023075"/>
    </source>
</evidence>
<keyword evidence="11 20" id="KW-0249">Electron transport</keyword>
<comment type="similarity">
    <text evidence="17 20">Belongs to the cytochrome b family.</text>
</comment>
<keyword evidence="10" id="KW-0999">Mitochondrion inner membrane</keyword>
<dbReference type="InterPro" id="IPR016174">
    <property type="entry name" value="Di-haem_cyt_TM"/>
</dbReference>
<evidence type="ECO:0000256" key="5">
    <source>
        <dbReference type="ARBA" id="ARBA00022448"/>
    </source>
</evidence>
<evidence type="ECO:0000256" key="7">
    <source>
        <dbReference type="ARBA" id="ARBA00022660"/>
    </source>
</evidence>
<evidence type="ECO:0000256" key="13">
    <source>
        <dbReference type="ARBA" id="ARBA00023004"/>
    </source>
</evidence>
<dbReference type="AlphaFoldDB" id="D9DAC9"/>
<feature type="binding site" evidence="18">
    <location>
        <position position="201"/>
    </location>
    <ligand>
        <name>a ubiquinone</name>
        <dbReference type="ChEBI" id="CHEBI:16389"/>
    </ligand>
</feature>
<dbReference type="GO" id="GO:0016491">
    <property type="term" value="F:oxidoreductase activity"/>
    <property type="evidence" value="ECO:0007669"/>
    <property type="project" value="UniProtKB-UniRule"/>
</dbReference>
<keyword evidence="6 19" id="KW-0349">Heme</keyword>
<keyword evidence="14" id="KW-0830">Ubiquinone</keyword>
<dbReference type="PROSITE" id="PS51002">
    <property type="entry name" value="CYTB_NTER"/>
    <property type="match status" value="1"/>
</dbReference>
<dbReference type="InterPro" id="IPR030689">
    <property type="entry name" value="Cytochrome_b"/>
</dbReference>
<feature type="transmembrane region" description="Helical" evidence="20">
    <location>
        <begin position="140"/>
        <end position="158"/>
    </location>
</feature>
<dbReference type="Gene3D" id="1.20.810.10">
    <property type="entry name" value="Cytochrome Bc1 Complex, Chain C"/>
    <property type="match status" value="1"/>
</dbReference>
<evidence type="ECO:0000256" key="17">
    <source>
        <dbReference type="ARBA" id="ARBA00061233"/>
    </source>
</evidence>
<feature type="transmembrane region" description="Helical" evidence="20">
    <location>
        <begin position="319"/>
        <end position="340"/>
    </location>
</feature>
<dbReference type="EMBL" id="GU981297">
    <property type="protein sequence ID" value="ADK21542.1"/>
    <property type="molecule type" value="Genomic_DNA"/>
</dbReference>
<dbReference type="GO" id="GO:0008121">
    <property type="term" value="F:quinol-cytochrome-c reductase activity"/>
    <property type="evidence" value="ECO:0007669"/>
    <property type="project" value="InterPro"/>
</dbReference>
<feature type="transmembrane region" description="Helical" evidence="20">
    <location>
        <begin position="288"/>
        <end position="307"/>
    </location>
</feature>
<keyword evidence="8 20" id="KW-0812">Transmembrane</keyword>
<feature type="transmembrane region" description="Helical" evidence="20">
    <location>
        <begin position="229"/>
        <end position="246"/>
    </location>
</feature>
<dbReference type="FunFam" id="1.20.810.10:FF:000002">
    <property type="entry name" value="Cytochrome b"/>
    <property type="match status" value="1"/>
</dbReference>
<proteinExistence type="inferred from homology"/>
<reference evidence="23" key="1">
    <citation type="journal article" date="2010" name="Mol. Phylogenet. Evol.">
        <title>A multi-locus phylogeny of Nectogalini shrews and influences of the paleoclimate on speciation and evolution.</title>
        <authorList>
            <person name="He K."/>
            <person name="Li Y.J."/>
            <person name="Brandley M.C."/>
            <person name="Lin L.K."/>
            <person name="Wang Y.X."/>
            <person name="Zhang Y.P."/>
            <person name="Jiang X.L."/>
        </authorList>
    </citation>
    <scope>NUCLEOTIDE SEQUENCE</scope>
    <source>
        <strain evidence="23">Sorinig1</strain>
    </source>
</reference>
<dbReference type="InterPro" id="IPR036150">
    <property type="entry name" value="Cyt_b/b6_C_sf"/>
</dbReference>
<evidence type="ECO:0000259" key="22">
    <source>
        <dbReference type="PROSITE" id="PS51003"/>
    </source>
</evidence>
<evidence type="ECO:0000256" key="18">
    <source>
        <dbReference type="PIRSR" id="PIRSR038885-1"/>
    </source>
</evidence>
<comment type="cofactor">
    <cofactor evidence="19">
        <name>heme</name>
        <dbReference type="ChEBI" id="CHEBI:30413"/>
    </cofactor>
    <text evidence="19">Binds 2 heme groups non-covalently.</text>
</comment>
<dbReference type="InterPro" id="IPR027387">
    <property type="entry name" value="Cytb/b6-like_sf"/>
</dbReference>
<feature type="transmembrane region" description="Helical" evidence="20">
    <location>
        <begin position="30"/>
        <end position="56"/>
    </location>
</feature>
<comment type="function">
    <text evidence="1 20">Component of the ubiquinol-cytochrome c reductase complex (complex III or cytochrome b-c1 complex) that is part of the mitochondrial respiratory chain. The b-c1 complex mediates electron transfer from ubiquinol to cytochrome c. Contributes to the generation of a proton gradient across the mitochondrial membrane that is then used for ATP synthesis.</text>
</comment>
<dbReference type="PROSITE" id="PS51003">
    <property type="entry name" value="CYTB_CTER"/>
    <property type="match status" value="1"/>
</dbReference>
<keyword evidence="7 20" id="KW-0679">Respiratory chain</keyword>
<evidence type="ECO:0000259" key="21">
    <source>
        <dbReference type="PROSITE" id="PS51002"/>
    </source>
</evidence>